<feature type="transmembrane region" description="Helical" evidence="1">
    <location>
        <begin position="122"/>
        <end position="144"/>
    </location>
</feature>
<evidence type="ECO:0000313" key="3">
    <source>
        <dbReference type="Proteomes" id="UP000500895"/>
    </source>
</evidence>
<reference evidence="2 3" key="1">
    <citation type="journal article" date="2020" name="Int. J. Syst. Evol. Microbiol.">
        <title>Description and complete genome sequences of Bradyrhizobium symbiodeficiens sp. nov., a non-symbiotic bacterium associated with legumes native to Canada.</title>
        <authorList>
            <person name="Bromfield E.S.P."/>
            <person name="Cloutier S."/>
            <person name="Nguyen H.D.T."/>
        </authorList>
    </citation>
    <scope>NUCLEOTIDE SEQUENCE [LARGE SCALE GENOMIC DNA]</scope>
    <source>
        <strain evidence="2 3">101S1MB</strain>
    </source>
</reference>
<proteinExistence type="predicted"/>
<keyword evidence="1" id="KW-0472">Membrane</keyword>
<dbReference type="AlphaFoldDB" id="A0AAJ6N4B8"/>
<dbReference type="Proteomes" id="UP000500895">
    <property type="component" value="Chromosome"/>
</dbReference>
<dbReference type="EMBL" id="CP050066">
    <property type="protein sequence ID" value="WWE92058.1"/>
    <property type="molecule type" value="Genomic_DNA"/>
</dbReference>
<evidence type="ECO:0000313" key="2">
    <source>
        <dbReference type="EMBL" id="WWE92058.1"/>
    </source>
</evidence>
<keyword evidence="1" id="KW-1133">Transmembrane helix</keyword>
<organism evidence="2 3">
    <name type="scientific">Bradyrhizobium symbiodeficiens</name>
    <dbReference type="NCBI Taxonomy" id="1404367"/>
    <lineage>
        <taxon>Bacteria</taxon>
        <taxon>Pseudomonadati</taxon>
        <taxon>Pseudomonadota</taxon>
        <taxon>Alphaproteobacteria</taxon>
        <taxon>Hyphomicrobiales</taxon>
        <taxon>Nitrobacteraceae</taxon>
        <taxon>Bradyrhizobium</taxon>
    </lineage>
</organism>
<dbReference type="RefSeq" id="WP_244637569.1">
    <property type="nucleotide sequence ID" value="NZ_CP050066.2"/>
</dbReference>
<name>A0AAJ6N4B8_9BRAD</name>
<protein>
    <recommendedName>
        <fullName evidence="4">MFS transporter</fullName>
    </recommendedName>
</protein>
<feature type="transmembrane region" description="Helical" evidence="1">
    <location>
        <begin position="82"/>
        <end position="102"/>
    </location>
</feature>
<sequence>MLPDRVMRGKEGSELQARHGVLSGFDFLFVEAVRLRARRRERNRAVSRAAECRHACLESSPSPRLLHPAPACLRRGVAPSPLLLAFIMIISGYGQGLVMAPFSGAGLRTVRSVAARAASGLYGTTAQIGNAAGVAAIGAVFFAVEALQSARAGFPV</sequence>
<keyword evidence="1" id="KW-0812">Transmembrane</keyword>
<accession>A0AAJ6N4B8</accession>
<gene>
    <name evidence="2" type="ORF">HAV00_33160</name>
</gene>
<evidence type="ECO:0008006" key="4">
    <source>
        <dbReference type="Google" id="ProtNLM"/>
    </source>
</evidence>
<evidence type="ECO:0000256" key="1">
    <source>
        <dbReference type="SAM" id="Phobius"/>
    </source>
</evidence>